<dbReference type="AlphaFoldDB" id="A0A1D1W841"/>
<name>A0A1D1W841_RAMVA</name>
<keyword evidence="1" id="KW-0812">Transmembrane</keyword>
<protein>
    <submittedName>
        <fullName evidence="2">Uncharacterized protein</fullName>
    </submittedName>
</protein>
<evidence type="ECO:0000256" key="1">
    <source>
        <dbReference type="SAM" id="Phobius"/>
    </source>
</evidence>
<proteinExistence type="predicted"/>
<feature type="transmembrane region" description="Helical" evidence="1">
    <location>
        <begin position="80"/>
        <end position="97"/>
    </location>
</feature>
<reference evidence="2 3" key="1">
    <citation type="journal article" date="2016" name="Nat. Commun.">
        <title>Extremotolerant tardigrade genome and improved radiotolerance of human cultured cells by tardigrade-unique protein.</title>
        <authorList>
            <person name="Hashimoto T."/>
            <person name="Horikawa D.D."/>
            <person name="Saito Y."/>
            <person name="Kuwahara H."/>
            <person name="Kozuka-Hata H."/>
            <person name="Shin-I T."/>
            <person name="Minakuchi Y."/>
            <person name="Ohishi K."/>
            <person name="Motoyama A."/>
            <person name="Aizu T."/>
            <person name="Enomoto A."/>
            <person name="Kondo K."/>
            <person name="Tanaka S."/>
            <person name="Hara Y."/>
            <person name="Koshikawa S."/>
            <person name="Sagara H."/>
            <person name="Miura T."/>
            <person name="Yokobori S."/>
            <person name="Miyagawa K."/>
            <person name="Suzuki Y."/>
            <person name="Kubo T."/>
            <person name="Oyama M."/>
            <person name="Kohara Y."/>
            <person name="Fujiyama A."/>
            <person name="Arakawa K."/>
            <person name="Katayama T."/>
            <person name="Toyoda A."/>
            <person name="Kunieda T."/>
        </authorList>
    </citation>
    <scope>NUCLEOTIDE SEQUENCE [LARGE SCALE GENOMIC DNA]</scope>
    <source>
        <strain evidence="2 3">YOKOZUNA-1</strain>
    </source>
</reference>
<gene>
    <name evidence="2" type="primary">RvY_19056</name>
    <name evidence="2" type="synonym">RvY_19056.1</name>
    <name evidence="2" type="ORF">RvY_19056-1</name>
</gene>
<dbReference type="Proteomes" id="UP000186922">
    <property type="component" value="Unassembled WGS sequence"/>
</dbReference>
<organism evidence="2 3">
    <name type="scientific">Ramazzottius varieornatus</name>
    <name type="common">Water bear</name>
    <name type="synonym">Tardigrade</name>
    <dbReference type="NCBI Taxonomy" id="947166"/>
    <lineage>
        <taxon>Eukaryota</taxon>
        <taxon>Metazoa</taxon>
        <taxon>Ecdysozoa</taxon>
        <taxon>Tardigrada</taxon>
        <taxon>Eutardigrada</taxon>
        <taxon>Parachela</taxon>
        <taxon>Hypsibioidea</taxon>
        <taxon>Ramazzottiidae</taxon>
        <taxon>Ramazzottius</taxon>
    </lineage>
</organism>
<accession>A0A1D1W841</accession>
<sequence>MSATEYGLHYPLGEKPHDIVMANYDAVEILGLYDSGNRALRFLKEAVDWATPGGAAPPDEPRCGYLGNRDKPDCRPAKDISIPVGVTLVLLILHVGYKLTMYVWRRMHNHLYSSEWQAASEPKPKRAASTSINCCYRDQDSFRLTSGLFGRRNWTLTFPTRWDGILLALRYLGPVVRSVFIS</sequence>
<keyword evidence="1" id="KW-0472">Membrane</keyword>
<comment type="caution">
    <text evidence="2">The sequence shown here is derived from an EMBL/GenBank/DDBJ whole genome shotgun (WGS) entry which is preliminary data.</text>
</comment>
<keyword evidence="1" id="KW-1133">Transmembrane helix</keyword>
<evidence type="ECO:0000313" key="2">
    <source>
        <dbReference type="EMBL" id="GAV09540.1"/>
    </source>
</evidence>
<evidence type="ECO:0000313" key="3">
    <source>
        <dbReference type="Proteomes" id="UP000186922"/>
    </source>
</evidence>
<keyword evidence="3" id="KW-1185">Reference proteome</keyword>
<dbReference type="EMBL" id="BDGG01000023">
    <property type="protein sequence ID" value="GAV09540.1"/>
    <property type="molecule type" value="Genomic_DNA"/>
</dbReference>